<dbReference type="Pfam" id="PF06114">
    <property type="entry name" value="Peptidase_M78"/>
    <property type="match status" value="1"/>
</dbReference>
<dbReference type="AlphaFoldDB" id="A0A1I7HM42"/>
<dbReference type="STRING" id="155865.SAMN05216515_1218"/>
<dbReference type="InterPro" id="IPR010359">
    <property type="entry name" value="IrrE_HExxH"/>
</dbReference>
<organism evidence="2 3">
    <name type="scientific">Eubacterium pyruvativorans</name>
    <dbReference type="NCBI Taxonomy" id="155865"/>
    <lineage>
        <taxon>Bacteria</taxon>
        <taxon>Bacillati</taxon>
        <taxon>Bacillota</taxon>
        <taxon>Clostridia</taxon>
        <taxon>Eubacteriales</taxon>
        <taxon>Eubacteriaceae</taxon>
        <taxon>Eubacterium</taxon>
    </lineage>
</organism>
<reference evidence="2 3" key="1">
    <citation type="submission" date="2016-10" db="EMBL/GenBank/DDBJ databases">
        <authorList>
            <person name="de Groot N.N."/>
        </authorList>
    </citation>
    <scope>NUCLEOTIDE SEQUENCE [LARGE SCALE GENOMIC DNA]</scope>
    <source>
        <strain evidence="2 3">KHGC13</strain>
    </source>
</reference>
<dbReference type="OrthoDB" id="581382at2"/>
<dbReference type="RefSeq" id="WP_090471645.1">
    <property type="nucleotide sequence ID" value="NZ_FOWF01000021.1"/>
</dbReference>
<evidence type="ECO:0000313" key="2">
    <source>
        <dbReference type="EMBL" id="SFU61830.1"/>
    </source>
</evidence>
<dbReference type="Proteomes" id="UP000198817">
    <property type="component" value="Unassembled WGS sequence"/>
</dbReference>
<keyword evidence="3" id="KW-1185">Reference proteome</keyword>
<sequence length="624" mass="72251">MGNYKDEISQFIYEICYPEIWKKVSDYLSIHPSVLDLTYCRVKYPDSCVIIDMVPEFARNIRIDEDHLLFDVVVSGTFDLEENNEYRPNSAELMQWLSIPCDAVVTDSLKKLSTGDITLYIPGTKSLHTEQSASGNIVPVLFKRDLEKEATAFLEKYCPEALEKPMAVPIEEIAEAMQLHIIQGYRISADFSIFGEIFFVDGQEEVSDLFKVSKTSLEVSRGTILIDAYTFWERNLGCVKNTIAHEVYHWYKHRMYAAIKHILHGKEYVACRCPADLVYPKKEENWTDEQRMEWQANNMAPRILMPYQTFKTKVEELYRKYDYPDTILKEEALNHVAQDLANFYGVSRQSALIRMIETGYKEAASIYNYDQDTPIHRYIDLHDAFYEYRTNAKFRQLLNSGRFIYADGYFVINDEQFVSREDDGRYILTDYSWAHLDECTLQFSWQTITPEAATAHFPYELFHRKNENRKVSKFESDTNASVIDLSEELKEKRAEFEAQQLVKEATKPSKTCWKYITQILDAKKISKSHFCSATLLGEEVYRKAYSDIKTKPSLRTIVAIGRGLDLSIDTVEEMLRLAGHAFDDSLESQLLEFCITGLPGESVEEANDFLESYGVDPLGSKQLR</sequence>
<evidence type="ECO:0000259" key="1">
    <source>
        <dbReference type="Pfam" id="PF06114"/>
    </source>
</evidence>
<protein>
    <recommendedName>
        <fullName evidence="1">IrrE N-terminal-like domain-containing protein</fullName>
    </recommendedName>
</protein>
<accession>A0A1I7HM42</accession>
<proteinExistence type="predicted"/>
<dbReference type="EMBL" id="FPBT01000020">
    <property type="protein sequence ID" value="SFU61830.1"/>
    <property type="molecule type" value="Genomic_DNA"/>
</dbReference>
<name>A0A1I7HM42_9FIRM</name>
<gene>
    <name evidence="2" type="ORF">SAMN05216508_1208</name>
</gene>
<feature type="domain" description="IrrE N-terminal-like" evidence="1">
    <location>
        <begin position="282"/>
        <end position="354"/>
    </location>
</feature>
<evidence type="ECO:0000313" key="3">
    <source>
        <dbReference type="Proteomes" id="UP000198817"/>
    </source>
</evidence>